<keyword evidence="2" id="KW-1185">Reference proteome</keyword>
<sequence length="125" mass="13967">MALAMPATNCARTECILECVEELVFLLRVRCFEWCRSSASSGVSRFLDQFFIFSGNNYCGGEIANSPTDVVISMANSRRDLVRRIEQMMVAISGDKSSRRWQRLAKLRTISGDMTMLAAAAAIWS</sequence>
<comment type="caution">
    <text evidence="1">The sequence shown here is derived from an EMBL/GenBank/DDBJ whole genome shotgun (WGS) entry which is preliminary data.</text>
</comment>
<proteinExistence type="predicted"/>
<dbReference type="Proteomes" id="UP001187192">
    <property type="component" value="Unassembled WGS sequence"/>
</dbReference>
<dbReference type="AlphaFoldDB" id="A0AA88D1C5"/>
<evidence type="ECO:0000313" key="1">
    <source>
        <dbReference type="EMBL" id="GMN37572.1"/>
    </source>
</evidence>
<gene>
    <name evidence="1" type="ORF">TIFTF001_006932</name>
</gene>
<name>A0AA88D1C5_FICCA</name>
<reference evidence="1" key="1">
    <citation type="submission" date="2023-07" db="EMBL/GenBank/DDBJ databases">
        <title>draft genome sequence of fig (Ficus carica).</title>
        <authorList>
            <person name="Takahashi T."/>
            <person name="Nishimura K."/>
        </authorList>
    </citation>
    <scope>NUCLEOTIDE SEQUENCE</scope>
</reference>
<organism evidence="1 2">
    <name type="scientific">Ficus carica</name>
    <name type="common">Common fig</name>
    <dbReference type="NCBI Taxonomy" id="3494"/>
    <lineage>
        <taxon>Eukaryota</taxon>
        <taxon>Viridiplantae</taxon>
        <taxon>Streptophyta</taxon>
        <taxon>Embryophyta</taxon>
        <taxon>Tracheophyta</taxon>
        <taxon>Spermatophyta</taxon>
        <taxon>Magnoliopsida</taxon>
        <taxon>eudicotyledons</taxon>
        <taxon>Gunneridae</taxon>
        <taxon>Pentapetalae</taxon>
        <taxon>rosids</taxon>
        <taxon>fabids</taxon>
        <taxon>Rosales</taxon>
        <taxon>Moraceae</taxon>
        <taxon>Ficeae</taxon>
        <taxon>Ficus</taxon>
    </lineage>
</organism>
<dbReference type="EMBL" id="BTGU01000007">
    <property type="protein sequence ID" value="GMN37572.1"/>
    <property type="molecule type" value="Genomic_DNA"/>
</dbReference>
<evidence type="ECO:0000313" key="2">
    <source>
        <dbReference type="Proteomes" id="UP001187192"/>
    </source>
</evidence>
<protein>
    <submittedName>
        <fullName evidence="1">Uncharacterized protein</fullName>
    </submittedName>
</protein>
<accession>A0AA88D1C5</accession>